<dbReference type="Pfam" id="PF06832">
    <property type="entry name" value="BiPBP_C"/>
    <property type="match status" value="1"/>
</dbReference>
<gene>
    <name evidence="16" type="primary">pbpC</name>
    <name evidence="16" type="ORF">EAH88_17320</name>
</gene>
<evidence type="ECO:0000259" key="13">
    <source>
        <dbReference type="Pfam" id="PF00905"/>
    </source>
</evidence>
<evidence type="ECO:0000313" key="17">
    <source>
        <dbReference type="Proteomes" id="UP000319486"/>
    </source>
</evidence>
<dbReference type="EC" id="2.4.99.28" evidence="10"/>
<evidence type="ECO:0000259" key="14">
    <source>
        <dbReference type="Pfam" id="PF00912"/>
    </source>
</evidence>
<dbReference type="Gene3D" id="3.40.710.10">
    <property type="entry name" value="DD-peptidase/beta-lactamase superfamily"/>
    <property type="match status" value="1"/>
</dbReference>
<dbReference type="SUPFAM" id="SSF56601">
    <property type="entry name" value="beta-lactamase/transpeptidase-like"/>
    <property type="match status" value="1"/>
</dbReference>
<dbReference type="GO" id="GO:0030288">
    <property type="term" value="C:outer membrane-bounded periplasmic space"/>
    <property type="evidence" value="ECO:0007669"/>
    <property type="project" value="TreeGrafter"/>
</dbReference>
<dbReference type="Pfam" id="PF00905">
    <property type="entry name" value="Transpeptidase"/>
    <property type="match status" value="1"/>
</dbReference>
<dbReference type="InterPro" id="IPR036950">
    <property type="entry name" value="PBP_transglycosylase"/>
</dbReference>
<keyword evidence="4" id="KW-0121">Carboxypeptidase</keyword>
<dbReference type="Pfam" id="PF00912">
    <property type="entry name" value="Transgly"/>
    <property type="match status" value="1"/>
</dbReference>
<comment type="catalytic activity">
    <reaction evidence="11">
        <text>[GlcNAc-(1-&gt;4)-Mur2Ac(oyl-L-Ala-gamma-D-Glu-L-Lys-D-Ala-D-Ala)](n)-di-trans,octa-cis-undecaprenyl diphosphate + beta-D-GlcNAc-(1-&gt;4)-Mur2Ac(oyl-L-Ala-gamma-D-Glu-L-Lys-D-Ala-D-Ala)-di-trans,octa-cis-undecaprenyl diphosphate = [GlcNAc-(1-&gt;4)-Mur2Ac(oyl-L-Ala-gamma-D-Glu-L-Lys-D-Ala-D-Ala)](n+1)-di-trans,octa-cis-undecaprenyl diphosphate + di-trans,octa-cis-undecaprenyl diphosphate + H(+)</text>
        <dbReference type="Rhea" id="RHEA:23708"/>
        <dbReference type="Rhea" id="RHEA-COMP:9602"/>
        <dbReference type="Rhea" id="RHEA-COMP:9603"/>
        <dbReference type="ChEBI" id="CHEBI:15378"/>
        <dbReference type="ChEBI" id="CHEBI:58405"/>
        <dbReference type="ChEBI" id="CHEBI:60033"/>
        <dbReference type="ChEBI" id="CHEBI:78435"/>
        <dbReference type="EC" id="2.4.99.28"/>
    </reaction>
</comment>
<comment type="similarity">
    <text evidence="2">In the C-terminal section; belongs to the transpeptidase family.</text>
</comment>
<evidence type="ECO:0000256" key="7">
    <source>
        <dbReference type="ARBA" id="ARBA00022679"/>
    </source>
</evidence>
<proteinExistence type="inferred from homology"/>
<evidence type="ECO:0000259" key="15">
    <source>
        <dbReference type="Pfam" id="PF06832"/>
    </source>
</evidence>
<evidence type="ECO:0000256" key="6">
    <source>
        <dbReference type="ARBA" id="ARBA00022676"/>
    </source>
</evidence>
<protein>
    <recommendedName>
        <fullName evidence="10">peptidoglycan glycosyltransferase</fullName>
        <ecNumber evidence="10">2.4.99.28</ecNumber>
    </recommendedName>
</protein>
<accession>A0A502FMV6</accession>
<evidence type="ECO:0000313" key="16">
    <source>
        <dbReference type="EMBL" id="TPG04689.1"/>
    </source>
</evidence>
<dbReference type="NCBIfam" id="TIGR02073">
    <property type="entry name" value="PBP_1c"/>
    <property type="match status" value="1"/>
</dbReference>
<keyword evidence="5" id="KW-0645">Protease</keyword>
<feature type="transmembrane region" description="Helical" evidence="12">
    <location>
        <begin position="21"/>
        <end position="42"/>
    </location>
</feature>
<organism evidence="16 17">
    <name type="scientific">Rhodanobacter glycinis</name>
    <dbReference type="NCBI Taxonomy" id="582702"/>
    <lineage>
        <taxon>Bacteria</taxon>
        <taxon>Pseudomonadati</taxon>
        <taxon>Pseudomonadota</taxon>
        <taxon>Gammaproteobacteria</taxon>
        <taxon>Lysobacterales</taxon>
        <taxon>Rhodanobacteraceae</taxon>
        <taxon>Rhodanobacter</taxon>
    </lineage>
</organism>
<dbReference type="PANTHER" id="PTHR32282">
    <property type="entry name" value="BINDING PROTEIN TRANSPEPTIDASE, PUTATIVE-RELATED"/>
    <property type="match status" value="1"/>
</dbReference>
<evidence type="ECO:0000256" key="9">
    <source>
        <dbReference type="ARBA" id="ARBA00023268"/>
    </source>
</evidence>
<dbReference type="SUPFAM" id="SSF53955">
    <property type="entry name" value="Lysozyme-like"/>
    <property type="match status" value="1"/>
</dbReference>
<evidence type="ECO:0000256" key="3">
    <source>
        <dbReference type="ARBA" id="ARBA00007739"/>
    </source>
</evidence>
<dbReference type="InterPro" id="IPR012338">
    <property type="entry name" value="Beta-lactam/transpept-like"/>
</dbReference>
<keyword evidence="6" id="KW-0328">Glycosyltransferase</keyword>
<dbReference type="GO" id="GO:0008955">
    <property type="term" value="F:peptidoglycan glycosyltransferase activity"/>
    <property type="evidence" value="ECO:0007669"/>
    <property type="project" value="UniProtKB-EC"/>
</dbReference>
<sequence length="797" mass="88632">MNPSISLNRLSRGMLEWLRRWQNWLVGILLIVAVLVGCRLWPHPSLRDWQPSSTAVYDDHGQLLRLTLASDDRYRLWVPLAEISPQLVDGVLLHEDRWYWLHPGINPYGLARGAWITYVRNGNPQGGSTVTMQLARLLWQLNTRSPLGKLRQIARAVQLELFYSKRQILEAYLNAAPYGRNVEGVGTASLAYFNKQASALSLPEALTLAVIPQDPTRRLQSAAADNLINPRLAASRNRLYASWLRNHPKDAALKPLFALPLNLRPLSQLPFEAPHAVEQILAKRQIEGDAGDQRVVSTLDLDLQHTLERQITQYVAHNGSRGIRNATAILVDTRDMGVKAMVGSADYFDRTIQGQVNGTLAKRSPGSTLKPFIYALGFDQGVLHPQTVLRDVPTSFGPYTPENFDGHFFGPITATDALIRSRNIPAVWVASQLRQPSLYQFLRDAGISRMASEKHYGLALVLGGGEVTMQELAGLYAMLANRGELKPLRLLADEPQVAGTRMLSEEASFMVMDMLRKNPRPDETTGAQPSHLPVYWKTGTSWAFRDAWTAGSFGPYVLVVWVGNFDSTGNPAFVGAEAAAPLFFQIIDALRAERPQLSEPIRHMPANLKRVQICLASGDLPNQWCPQKGMTWFIPGKSPIRVSNVHRPVVIDDASGQPACPPYAGKRTHVEVYEFWPSDLQHVFAQAGIPRRKPPQNVYCRNAGMPDGDPPQITSPLRGSTYAMRLAQLGQERIAFVATTDADAHALYWFVDDAYVGRSAPGESLFWQPQTAGSYNVRVVDDHGRSDQRPLTVGLVE</sequence>
<evidence type="ECO:0000256" key="8">
    <source>
        <dbReference type="ARBA" id="ARBA00022801"/>
    </source>
</evidence>
<dbReference type="OrthoDB" id="9766909at2"/>
<keyword evidence="12" id="KW-0472">Membrane</keyword>
<dbReference type="GO" id="GO:0008658">
    <property type="term" value="F:penicillin binding"/>
    <property type="evidence" value="ECO:0007669"/>
    <property type="project" value="InterPro"/>
</dbReference>
<reference evidence="16 17" key="1">
    <citation type="journal article" date="2019" name="Environ. Microbiol.">
        <title>Species interactions and distinct microbial communities in high Arctic permafrost affected cryosols are associated with the CH4 and CO2 gas fluxes.</title>
        <authorList>
            <person name="Altshuler I."/>
            <person name="Hamel J."/>
            <person name="Turney S."/>
            <person name="Magnuson E."/>
            <person name="Levesque R."/>
            <person name="Greer C."/>
            <person name="Whyte L.G."/>
        </authorList>
    </citation>
    <scope>NUCLEOTIDE SEQUENCE [LARGE SCALE GENOMIC DNA]</scope>
    <source>
        <strain evidence="16 17">S13Y</strain>
    </source>
</reference>
<dbReference type="GO" id="GO:0006508">
    <property type="term" value="P:proteolysis"/>
    <property type="evidence" value="ECO:0007669"/>
    <property type="project" value="UniProtKB-KW"/>
</dbReference>
<keyword evidence="9" id="KW-0511">Multifunctional enzyme</keyword>
<dbReference type="Gene3D" id="1.10.3810.10">
    <property type="entry name" value="Biosynthetic peptidoglycan transglycosylase-like"/>
    <property type="match status" value="1"/>
</dbReference>
<dbReference type="InterPro" id="IPR023346">
    <property type="entry name" value="Lysozyme-like_dom_sf"/>
</dbReference>
<evidence type="ECO:0000256" key="1">
    <source>
        <dbReference type="ARBA" id="ARBA00004752"/>
    </source>
</evidence>
<dbReference type="PANTHER" id="PTHR32282:SF15">
    <property type="entry name" value="PENICILLIN-BINDING PROTEIN 1C"/>
    <property type="match status" value="1"/>
</dbReference>
<name>A0A502FMV6_9GAMM</name>
<comment type="caution">
    <text evidence="16">The sequence shown here is derived from an EMBL/GenBank/DDBJ whole genome shotgun (WGS) entry which is preliminary data.</text>
</comment>
<keyword evidence="17" id="KW-1185">Reference proteome</keyword>
<dbReference type="RefSeq" id="WP_140655364.1">
    <property type="nucleotide sequence ID" value="NZ_RCZB01000001.1"/>
</dbReference>
<comment type="similarity">
    <text evidence="3">In the N-terminal section; belongs to the glycosyltransferase 51 family.</text>
</comment>
<keyword evidence="8" id="KW-0378">Hydrolase</keyword>
<dbReference type="InterPro" id="IPR001460">
    <property type="entry name" value="PCN-bd_Tpept"/>
</dbReference>
<evidence type="ECO:0000256" key="10">
    <source>
        <dbReference type="ARBA" id="ARBA00044770"/>
    </source>
</evidence>
<dbReference type="InterPro" id="IPR009647">
    <property type="entry name" value="PBP_C"/>
</dbReference>
<evidence type="ECO:0000256" key="12">
    <source>
        <dbReference type="SAM" id="Phobius"/>
    </source>
</evidence>
<feature type="domain" description="Glycosyl transferase family 51" evidence="14">
    <location>
        <begin position="70"/>
        <end position="222"/>
    </location>
</feature>
<dbReference type="Proteomes" id="UP000319486">
    <property type="component" value="Unassembled WGS sequence"/>
</dbReference>
<dbReference type="AlphaFoldDB" id="A0A502FMV6"/>
<feature type="domain" description="Penicillin-binding protein transpeptidase" evidence="13">
    <location>
        <begin position="327"/>
        <end position="545"/>
    </location>
</feature>
<keyword evidence="12" id="KW-1133">Transmembrane helix</keyword>
<dbReference type="InterPro" id="IPR050396">
    <property type="entry name" value="Glycosyltr_51/Transpeptidase"/>
</dbReference>
<dbReference type="GO" id="GO:0009252">
    <property type="term" value="P:peptidoglycan biosynthetic process"/>
    <property type="evidence" value="ECO:0007669"/>
    <property type="project" value="UniProtKB-UniPathway"/>
</dbReference>
<comment type="pathway">
    <text evidence="1">Cell wall biogenesis; peptidoglycan biosynthesis.</text>
</comment>
<evidence type="ECO:0000256" key="4">
    <source>
        <dbReference type="ARBA" id="ARBA00022645"/>
    </source>
</evidence>
<dbReference type="UniPathway" id="UPA00219"/>
<evidence type="ECO:0000256" key="5">
    <source>
        <dbReference type="ARBA" id="ARBA00022670"/>
    </source>
</evidence>
<dbReference type="InterPro" id="IPR001264">
    <property type="entry name" value="Glyco_trans_51"/>
</dbReference>
<evidence type="ECO:0000256" key="2">
    <source>
        <dbReference type="ARBA" id="ARBA00007090"/>
    </source>
</evidence>
<feature type="domain" description="Penicillin-binding C-terminal" evidence="15">
    <location>
        <begin position="706"/>
        <end position="788"/>
    </location>
</feature>
<dbReference type="EMBL" id="RCZO01000012">
    <property type="protein sequence ID" value="TPG04689.1"/>
    <property type="molecule type" value="Genomic_DNA"/>
</dbReference>
<dbReference type="InterPro" id="IPR011815">
    <property type="entry name" value="PBP_1c"/>
</dbReference>
<keyword evidence="7" id="KW-0808">Transferase</keyword>
<evidence type="ECO:0000256" key="11">
    <source>
        <dbReference type="ARBA" id="ARBA00049902"/>
    </source>
</evidence>
<dbReference type="GO" id="GO:0004180">
    <property type="term" value="F:carboxypeptidase activity"/>
    <property type="evidence" value="ECO:0007669"/>
    <property type="project" value="UniProtKB-KW"/>
</dbReference>
<keyword evidence="12" id="KW-0812">Transmembrane</keyword>